<feature type="chain" id="PRO_5041926899" description="C6 domain-containing protein" evidence="1">
    <location>
        <begin position="19"/>
        <end position="160"/>
    </location>
</feature>
<name>A0AAF3EHR6_9BILA</name>
<evidence type="ECO:0000259" key="2">
    <source>
        <dbReference type="SMART" id="SM01048"/>
    </source>
</evidence>
<sequence length="160" mass="17329">MYFYQIFLPIQFFHLLEAIVTICPSTVFTTQQIPHWHPTLSTRIPSTIVTTVPNTVITTPTTTVLTTTSLSACAFCDQADITIDLNTSGFAVPFSGDSTMLVNGCLVRTFTCSSVSQNGVVIISVNGAQPQDSAVVNGIGSVSIQVTCDEDSQWEYLVRI</sequence>
<dbReference type="PANTHER" id="PTHR21629">
    <property type="entry name" value="C6 DOMAIN-CONTAINING PROTEIN"/>
    <property type="match status" value="1"/>
</dbReference>
<feature type="domain" description="C6" evidence="2">
    <location>
        <begin position="73"/>
        <end position="157"/>
    </location>
</feature>
<dbReference type="AlphaFoldDB" id="A0AAF3EHR6"/>
<proteinExistence type="predicted"/>
<dbReference type="InterPro" id="IPR002601">
    <property type="entry name" value="C6_domain"/>
</dbReference>
<feature type="signal peptide" evidence="1">
    <location>
        <begin position="1"/>
        <end position="18"/>
    </location>
</feature>
<evidence type="ECO:0000313" key="4">
    <source>
        <dbReference type="WBParaSite" id="MBELARI_LOCUS13540"/>
    </source>
</evidence>
<dbReference type="SMART" id="SM01048">
    <property type="entry name" value="C6"/>
    <property type="match status" value="1"/>
</dbReference>
<dbReference type="PANTHER" id="PTHR21629:SF5">
    <property type="entry name" value="C6 DOMAIN-CONTAINING PROTEIN"/>
    <property type="match status" value="1"/>
</dbReference>
<reference evidence="4" key="1">
    <citation type="submission" date="2024-02" db="UniProtKB">
        <authorList>
            <consortium name="WormBaseParasite"/>
        </authorList>
    </citation>
    <scope>IDENTIFICATION</scope>
</reference>
<keyword evidence="1" id="KW-0732">Signal</keyword>
<protein>
    <recommendedName>
        <fullName evidence="2">C6 domain-containing protein</fullName>
    </recommendedName>
</protein>
<dbReference type="Pfam" id="PF01681">
    <property type="entry name" value="C6"/>
    <property type="match status" value="1"/>
</dbReference>
<accession>A0AAF3EHR6</accession>
<evidence type="ECO:0000256" key="1">
    <source>
        <dbReference type="SAM" id="SignalP"/>
    </source>
</evidence>
<dbReference type="WBParaSite" id="MBELARI_LOCUS13540">
    <property type="protein sequence ID" value="MBELARI_LOCUS13540"/>
    <property type="gene ID" value="MBELARI_LOCUS13540"/>
</dbReference>
<evidence type="ECO:0000313" key="3">
    <source>
        <dbReference type="Proteomes" id="UP000887575"/>
    </source>
</evidence>
<organism evidence="3 4">
    <name type="scientific">Mesorhabditis belari</name>
    <dbReference type="NCBI Taxonomy" id="2138241"/>
    <lineage>
        <taxon>Eukaryota</taxon>
        <taxon>Metazoa</taxon>
        <taxon>Ecdysozoa</taxon>
        <taxon>Nematoda</taxon>
        <taxon>Chromadorea</taxon>
        <taxon>Rhabditida</taxon>
        <taxon>Rhabditina</taxon>
        <taxon>Rhabditomorpha</taxon>
        <taxon>Rhabditoidea</taxon>
        <taxon>Rhabditidae</taxon>
        <taxon>Mesorhabditinae</taxon>
        <taxon>Mesorhabditis</taxon>
    </lineage>
</organism>
<dbReference type="Proteomes" id="UP000887575">
    <property type="component" value="Unassembled WGS sequence"/>
</dbReference>
<keyword evidence="3" id="KW-1185">Reference proteome</keyword>